<dbReference type="Proteomes" id="UP000245626">
    <property type="component" value="Unassembled WGS sequence"/>
</dbReference>
<evidence type="ECO:0000313" key="2">
    <source>
        <dbReference type="Proteomes" id="UP000245626"/>
    </source>
</evidence>
<evidence type="ECO:0000313" key="1">
    <source>
        <dbReference type="EMBL" id="PWN53328.1"/>
    </source>
</evidence>
<sequence>PEQQAQIANLSKFTPSCSRCRLKKLKCDTKLPCNQCIAKGLQADCRKDTRVPRGRKRPRLDPSNPDDEIEYLKRKIKQLEKLAALTNTSGSFSRSHTSHGRSSTTAPTSDLDGGEAHRFTDSTGRNGSDGRGSVTQVAESFEDERLYSDEEPAGDAENAVAMLERLAASDPNVGEPGHSRGEKKSNDNTKSRIARDKPHPLWSQSICLQERIEILTLAKKIIPEAMVTNELVHTFGLRVHHLVGHVIHMPTLKRDINYFMRSSLIEIMTSSLNMYDLARFLMVLRLGMRFYPWKGGIFIDADKAEFKAVNNLKNRGDDISKQWRNLAKQCLAIDQTFVITSLTGLQAGLLMILDGRDSPDFLRIVLKISVQTALDMGLHRLGKAEPLPDEAPEDFIRLETGVRIWWYLVVKDWCSAQREGAYTIHPAQMTTRKPLHALDEDISEAKFEEQPHENWTPLSYVLAQIRLASIVREGIDLRNEQSAFGGSFDYLTKTNRRRLQARIESLLNEEVPPFYRLGSDMMNPGIAAVQRCLLHQQSFDIVLKLSKSDMASQTGRSACILLAEQIVSTQRLVRSVCPIIDAFWVNYLHLFSATLVLAVSLLLDEGLDPASRAYRKDQVEQALEAMRETPGSDRGSRIIEILLEEEEYLHSTSDGGLNRDAWRSSSPEEGQARLMRLAAKLVENTQDLDPLDGPPESSFQNHDQAIIPAVSTGWGGGESEGFDVLSLAHLAGKTADIWQQHEYRDQQNLGGSSTRPYEYSLHPWNEPPHP</sequence>
<gene>
    <name evidence="1" type="ORF">IE53DRAFT_294399</name>
</gene>
<keyword evidence="2" id="KW-1185">Reference proteome</keyword>
<protein>
    <submittedName>
        <fullName evidence="1">Uncharacterized protein</fullName>
    </submittedName>
</protein>
<proteinExistence type="predicted"/>
<accession>A0ACD0P5H9</accession>
<name>A0ACD0P5H9_9BASI</name>
<dbReference type="EMBL" id="KZ819730">
    <property type="protein sequence ID" value="PWN53328.1"/>
    <property type="molecule type" value="Genomic_DNA"/>
</dbReference>
<organism evidence="1 2">
    <name type="scientific">Violaceomyces palustris</name>
    <dbReference type="NCBI Taxonomy" id="1673888"/>
    <lineage>
        <taxon>Eukaryota</taxon>
        <taxon>Fungi</taxon>
        <taxon>Dikarya</taxon>
        <taxon>Basidiomycota</taxon>
        <taxon>Ustilaginomycotina</taxon>
        <taxon>Ustilaginomycetes</taxon>
        <taxon>Violaceomycetales</taxon>
        <taxon>Violaceomycetaceae</taxon>
        <taxon>Violaceomyces</taxon>
    </lineage>
</organism>
<feature type="non-terminal residue" evidence="1">
    <location>
        <position position="1"/>
    </location>
</feature>
<feature type="non-terminal residue" evidence="1">
    <location>
        <position position="770"/>
    </location>
</feature>
<reference evidence="1 2" key="1">
    <citation type="journal article" date="2018" name="Mol. Biol. Evol.">
        <title>Broad Genomic Sampling Reveals a Smut Pathogenic Ancestry of the Fungal Clade Ustilaginomycotina.</title>
        <authorList>
            <person name="Kijpornyongpan T."/>
            <person name="Mondo S.J."/>
            <person name="Barry K."/>
            <person name="Sandor L."/>
            <person name="Lee J."/>
            <person name="Lipzen A."/>
            <person name="Pangilinan J."/>
            <person name="LaButti K."/>
            <person name="Hainaut M."/>
            <person name="Henrissat B."/>
            <person name="Grigoriev I.V."/>
            <person name="Spatafora J.W."/>
            <person name="Aime M.C."/>
        </authorList>
    </citation>
    <scope>NUCLEOTIDE SEQUENCE [LARGE SCALE GENOMIC DNA]</scope>
    <source>
        <strain evidence="1 2">SA 807</strain>
    </source>
</reference>